<reference evidence="2 3" key="1">
    <citation type="submission" date="2019-03" db="EMBL/GenBank/DDBJ databases">
        <title>First draft genome of Liparis tanakae, snailfish: a comprehensive survey of snailfish specific genes.</title>
        <authorList>
            <person name="Kim W."/>
            <person name="Song I."/>
            <person name="Jeong J.-H."/>
            <person name="Kim D."/>
            <person name="Kim S."/>
            <person name="Ryu S."/>
            <person name="Song J.Y."/>
            <person name="Lee S.K."/>
        </authorList>
    </citation>
    <scope>NUCLEOTIDE SEQUENCE [LARGE SCALE GENOMIC DNA]</scope>
    <source>
        <tissue evidence="2">Muscle</tissue>
    </source>
</reference>
<organism evidence="2 3">
    <name type="scientific">Liparis tanakae</name>
    <name type="common">Tanaka's snailfish</name>
    <dbReference type="NCBI Taxonomy" id="230148"/>
    <lineage>
        <taxon>Eukaryota</taxon>
        <taxon>Metazoa</taxon>
        <taxon>Chordata</taxon>
        <taxon>Craniata</taxon>
        <taxon>Vertebrata</taxon>
        <taxon>Euteleostomi</taxon>
        <taxon>Actinopterygii</taxon>
        <taxon>Neopterygii</taxon>
        <taxon>Teleostei</taxon>
        <taxon>Neoteleostei</taxon>
        <taxon>Acanthomorphata</taxon>
        <taxon>Eupercaria</taxon>
        <taxon>Perciformes</taxon>
        <taxon>Cottioidei</taxon>
        <taxon>Cottales</taxon>
        <taxon>Liparidae</taxon>
        <taxon>Liparis</taxon>
    </lineage>
</organism>
<evidence type="ECO:0000313" key="3">
    <source>
        <dbReference type="Proteomes" id="UP000314294"/>
    </source>
</evidence>
<feature type="compositionally biased region" description="Acidic residues" evidence="1">
    <location>
        <begin position="14"/>
        <end position="35"/>
    </location>
</feature>
<gene>
    <name evidence="2" type="primary">RCAN3_0</name>
    <name evidence="2" type="ORF">EYF80_036364</name>
</gene>
<dbReference type="Proteomes" id="UP000314294">
    <property type="component" value="Unassembled WGS sequence"/>
</dbReference>
<protein>
    <submittedName>
        <fullName evidence="2">Calcipressin-3</fullName>
    </submittedName>
</protein>
<evidence type="ECO:0000313" key="2">
    <source>
        <dbReference type="EMBL" id="TNN53454.1"/>
    </source>
</evidence>
<sequence length="78" mass="8804">MLRESNGPEAYSSDPEEEEEEEEEEDMTFGESDQDAMAEEMMDVSDLPTALSACSVREAAFQERGHRHIQDPQTITHA</sequence>
<comment type="caution">
    <text evidence="2">The sequence shown here is derived from an EMBL/GenBank/DDBJ whole genome shotgun (WGS) entry which is preliminary data.</text>
</comment>
<dbReference type="AlphaFoldDB" id="A0A4Z2GKY9"/>
<dbReference type="OrthoDB" id="8925025at2759"/>
<accession>A0A4Z2GKY9</accession>
<name>A0A4Z2GKY9_9TELE</name>
<dbReference type="EMBL" id="SRLO01000516">
    <property type="protein sequence ID" value="TNN53454.1"/>
    <property type="molecule type" value="Genomic_DNA"/>
</dbReference>
<proteinExistence type="predicted"/>
<evidence type="ECO:0000256" key="1">
    <source>
        <dbReference type="SAM" id="MobiDB-lite"/>
    </source>
</evidence>
<keyword evidence="3" id="KW-1185">Reference proteome</keyword>
<feature type="region of interest" description="Disordered" evidence="1">
    <location>
        <begin position="1"/>
        <end position="35"/>
    </location>
</feature>